<dbReference type="PANTHER" id="PTHR30160">
    <property type="entry name" value="TETRAACYLDISACCHARIDE 4'-KINASE-RELATED"/>
    <property type="match status" value="1"/>
</dbReference>
<organism evidence="5 6">
    <name type="scientific">Asaia siamensis</name>
    <dbReference type="NCBI Taxonomy" id="110479"/>
    <lineage>
        <taxon>Bacteria</taxon>
        <taxon>Pseudomonadati</taxon>
        <taxon>Pseudomonadota</taxon>
        <taxon>Alphaproteobacteria</taxon>
        <taxon>Acetobacterales</taxon>
        <taxon>Acetobacteraceae</taxon>
        <taxon>Asaia</taxon>
    </lineage>
</organism>
<dbReference type="InterPro" id="IPR049327">
    <property type="entry name" value="TibC/BAHTCr-like_N"/>
</dbReference>
<gene>
    <name evidence="5" type="ORF">GCM10007207_01680</name>
</gene>
<dbReference type="InterPro" id="IPR030929">
    <property type="entry name" value="Aah/TibC-like"/>
</dbReference>
<dbReference type="RefSeq" id="WP_188424666.1">
    <property type="nucleotide sequence ID" value="NZ_BMCH01000001.1"/>
</dbReference>
<keyword evidence="2" id="KW-0808">Transferase</keyword>
<feature type="domain" description="Autotransproter heptosyltransferase TibC/BAHTCr-like N-terminal" evidence="4">
    <location>
        <begin position="72"/>
        <end position="129"/>
    </location>
</feature>
<dbReference type="SUPFAM" id="SSF53756">
    <property type="entry name" value="UDP-Glycosyltransferase/glycogen phosphorylase"/>
    <property type="match status" value="1"/>
</dbReference>
<evidence type="ECO:0000256" key="1">
    <source>
        <dbReference type="ARBA" id="ARBA00022676"/>
    </source>
</evidence>
<dbReference type="Gene3D" id="3.40.50.2000">
    <property type="entry name" value="Glycogen Phosphorylase B"/>
    <property type="match status" value="1"/>
</dbReference>
<feature type="compositionally biased region" description="Low complexity" evidence="3">
    <location>
        <begin position="25"/>
        <end position="49"/>
    </location>
</feature>
<keyword evidence="6" id="KW-1185">Reference proteome</keyword>
<dbReference type="NCBIfam" id="TIGR04414">
    <property type="entry name" value="hepto_Aah_TibC"/>
    <property type="match status" value="1"/>
</dbReference>
<reference evidence="6" key="1">
    <citation type="journal article" date="2019" name="Int. J. Syst. Evol. Microbiol.">
        <title>The Global Catalogue of Microorganisms (GCM) 10K type strain sequencing project: providing services to taxonomists for standard genome sequencing and annotation.</title>
        <authorList>
            <consortium name="The Broad Institute Genomics Platform"/>
            <consortium name="The Broad Institute Genome Sequencing Center for Infectious Disease"/>
            <person name="Wu L."/>
            <person name="Ma J."/>
        </authorList>
    </citation>
    <scope>NUCLEOTIDE SEQUENCE [LARGE SCALE GENOMIC DNA]</scope>
    <source>
        <strain evidence="6">CCM 7132</strain>
    </source>
</reference>
<proteinExistence type="predicted"/>
<dbReference type="Pfam" id="PF01075">
    <property type="entry name" value="Glyco_transf_9"/>
    <property type="match status" value="1"/>
</dbReference>
<evidence type="ECO:0000313" key="6">
    <source>
        <dbReference type="Proteomes" id="UP000637769"/>
    </source>
</evidence>
<protein>
    <submittedName>
        <fullName evidence="5">Autotransporter strand-loop-strand O-heptosyltransferase</fullName>
    </submittedName>
</protein>
<dbReference type="PANTHER" id="PTHR30160:SF1">
    <property type="entry name" value="LIPOPOLYSACCHARIDE 1,2-N-ACETYLGLUCOSAMINETRANSFERASE-RELATED"/>
    <property type="match status" value="1"/>
</dbReference>
<keyword evidence="1" id="KW-0328">Glycosyltransferase</keyword>
<accession>A0ABQ1L790</accession>
<dbReference type="Pfam" id="PF21129">
    <property type="entry name" value="TibC_1st"/>
    <property type="match status" value="1"/>
</dbReference>
<feature type="region of interest" description="Disordered" evidence="3">
    <location>
        <begin position="15"/>
        <end position="49"/>
    </location>
</feature>
<dbReference type="Proteomes" id="UP000637769">
    <property type="component" value="Unassembled WGS sequence"/>
</dbReference>
<sequence>MSDINSIIDSILNFSGTGNTDTRSPPAGASAASGDDTTPQTAVSSPSASSVATTADTGAFPAPSLFATQSGDFGIGYDFNYGARITLPEGRWHVSLTDLDRNVCLYASETGACTVLGAKKYYIRTRLEVRSLDTDTVHFIHDYDCRDRNVAILLPGGTLGDAIGWFSYAVKFQQKHQCHLTVAMNPDACKLFAGQYPGVRCCTFAEYEEIKHLSYATYHIGLFFQDESHDWQPSDFRLVGLHRTAACILDVDATEVPPRMVSWPEEKRPIEGPYVVIATQASSQCKYWNNPYGWSNVIRHLNTLGYEVVCIDKSPVAGHRNHWNFIPHGTRDETGDRPLSERAHWLRHAAFFIGLSSGLSWLAWAARTPVVLISGFTHPSNEFETPYRVFNPHVCNSCWHDVRTPFEHGNMLFCPRHANTSRHFECTRLITAEHVISYCNALHQELQPGSSPEG</sequence>
<evidence type="ECO:0000256" key="3">
    <source>
        <dbReference type="SAM" id="MobiDB-lite"/>
    </source>
</evidence>
<comment type="caution">
    <text evidence="5">The sequence shown here is derived from an EMBL/GenBank/DDBJ whole genome shotgun (WGS) entry which is preliminary data.</text>
</comment>
<name>A0ABQ1L790_9PROT</name>
<evidence type="ECO:0000259" key="4">
    <source>
        <dbReference type="Pfam" id="PF21129"/>
    </source>
</evidence>
<evidence type="ECO:0000313" key="5">
    <source>
        <dbReference type="EMBL" id="GGC20084.1"/>
    </source>
</evidence>
<dbReference type="InterPro" id="IPR002201">
    <property type="entry name" value="Glyco_trans_9"/>
</dbReference>
<evidence type="ECO:0000256" key="2">
    <source>
        <dbReference type="ARBA" id="ARBA00022679"/>
    </source>
</evidence>
<dbReference type="InterPro" id="IPR051199">
    <property type="entry name" value="LPS_LOS_Heptosyltrfase"/>
</dbReference>
<dbReference type="EMBL" id="BMCH01000001">
    <property type="protein sequence ID" value="GGC20084.1"/>
    <property type="molecule type" value="Genomic_DNA"/>
</dbReference>